<proteinExistence type="predicted"/>
<organism evidence="1 2">
    <name type="scientific">Rhypophila decipiens</name>
    <dbReference type="NCBI Taxonomy" id="261697"/>
    <lineage>
        <taxon>Eukaryota</taxon>
        <taxon>Fungi</taxon>
        <taxon>Dikarya</taxon>
        <taxon>Ascomycota</taxon>
        <taxon>Pezizomycotina</taxon>
        <taxon>Sordariomycetes</taxon>
        <taxon>Sordariomycetidae</taxon>
        <taxon>Sordariales</taxon>
        <taxon>Naviculisporaceae</taxon>
        <taxon>Rhypophila</taxon>
    </lineage>
</organism>
<sequence length="306" mass="33868">MERFITWLRKPLNTSVLTAFNKPRSTQSSVPSIKVQVNSVLDDKDTTASAITKGLISLSNAGKIINDLSPAEGTQNVTDAIADIIINVINTMATVRHKHRPTRIHAYHVYATRTGIASFIHIRNPIVTPYQSDPGTVVKDIFSAYVYLGMAILVTPAPYAAYLASSLAGPVYKAANAKTVWSHKQAYAHACELIRIYTPNLTAYSGRIPPPPLSPALRPLVGIVRSQQLAGLALALAHKQRRTFGTVEHIVEAVEMLETLFIPPESVCPCRRRYCTVCFCTLKPMSRRDLSRRDIRYYNGDLLPEI</sequence>
<name>A0AAN6Y8Y5_9PEZI</name>
<dbReference type="EMBL" id="MU858098">
    <property type="protein sequence ID" value="KAK4214140.1"/>
    <property type="molecule type" value="Genomic_DNA"/>
</dbReference>
<gene>
    <name evidence="1" type="ORF">QBC37DRAFT_373303</name>
</gene>
<accession>A0AAN6Y8Y5</accession>
<comment type="caution">
    <text evidence="1">The sequence shown here is derived from an EMBL/GenBank/DDBJ whole genome shotgun (WGS) entry which is preliminary data.</text>
</comment>
<protein>
    <submittedName>
        <fullName evidence="1">Uncharacterized protein</fullName>
    </submittedName>
</protein>
<keyword evidence="2" id="KW-1185">Reference proteome</keyword>
<dbReference type="AlphaFoldDB" id="A0AAN6Y8Y5"/>
<reference evidence="1" key="2">
    <citation type="submission" date="2023-05" db="EMBL/GenBank/DDBJ databases">
        <authorList>
            <consortium name="Lawrence Berkeley National Laboratory"/>
            <person name="Steindorff A."/>
            <person name="Hensen N."/>
            <person name="Bonometti L."/>
            <person name="Westerberg I."/>
            <person name="Brannstrom I.O."/>
            <person name="Guillou S."/>
            <person name="Cros-Aarteil S."/>
            <person name="Calhoun S."/>
            <person name="Haridas S."/>
            <person name="Kuo A."/>
            <person name="Mondo S."/>
            <person name="Pangilinan J."/>
            <person name="Riley R."/>
            <person name="Labutti K."/>
            <person name="Andreopoulos B."/>
            <person name="Lipzen A."/>
            <person name="Chen C."/>
            <person name="Yanf M."/>
            <person name="Daum C."/>
            <person name="Ng V."/>
            <person name="Clum A."/>
            <person name="Ohm R."/>
            <person name="Martin F."/>
            <person name="Silar P."/>
            <person name="Natvig D."/>
            <person name="Lalanne C."/>
            <person name="Gautier V."/>
            <person name="Ament-Velasquez S.L."/>
            <person name="Kruys A."/>
            <person name="Hutchinson M.I."/>
            <person name="Powell A.J."/>
            <person name="Barry K."/>
            <person name="Miller A.N."/>
            <person name="Grigoriev I.V."/>
            <person name="Debuchy R."/>
            <person name="Gladieux P."/>
            <person name="Thoren M.H."/>
            <person name="Johannesson H."/>
        </authorList>
    </citation>
    <scope>NUCLEOTIDE SEQUENCE</scope>
    <source>
        <strain evidence="1">PSN293</strain>
    </source>
</reference>
<reference evidence="1" key="1">
    <citation type="journal article" date="2023" name="Mol. Phylogenet. Evol.">
        <title>Genome-scale phylogeny and comparative genomics of the fungal order Sordariales.</title>
        <authorList>
            <person name="Hensen N."/>
            <person name="Bonometti L."/>
            <person name="Westerberg I."/>
            <person name="Brannstrom I.O."/>
            <person name="Guillou S."/>
            <person name="Cros-Aarteil S."/>
            <person name="Calhoun S."/>
            <person name="Haridas S."/>
            <person name="Kuo A."/>
            <person name="Mondo S."/>
            <person name="Pangilinan J."/>
            <person name="Riley R."/>
            <person name="LaButti K."/>
            <person name="Andreopoulos B."/>
            <person name="Lipzen A."/>
            <person name="Chen C."/>
            <person name="Yan M."/>
            <person name="Daum C."/>
            <person name="Ng V."/>
            <person name="Clum A."/>
            <person name="Steindorff A."/>
            <person name="Ohm R.A."/>
            <person name="Martin F."/>
            <person name="Silar P."/>
            <person name="Natvig D.O."/>
            <person name="Lalanne C."/>
            <person name="Gautier V."/>
            <person name="Ament-Velasquez S.L."/>
            <person name="Kruys A."/>
            <person name="Hutchinson M.I."/>
            <person name="Powell A.J."/>
            <person name="Barry K."/>
            <person name="Miller A.N."/>
            <person name="Grigoriev I.V."/>
            <person name="Debuchy R."/>
            <person name="Gladieux P."/>
            <person name="Hiltunen Thoren M."/>
            <person name="Johannesson H."/>
        </authorList>
    </citation>
    <scope>NUCLEOTIDE SEQUENCE</scope>
    <source>
        <strain evidence="1">PSN293</strain>
    </source>
</reference>
<evidence type="ECO:0000313" key="2">
    <source>
        <dbReference type="Proteomes" id="UP001301769"/>
    </source>
</evidence>
<dbReference type="Proteomes" id="UP001301769">
    <property type="component" value="Unassembled WGS sequence"/>
</dbReference>
<evidence type="ECO:0000313" key="1">
    <source>
        <dbReference type="EMBL" id="KAK4214140.1"/>
    </source>
</evidence>